<name>E3N281_CAERE</name>
<keyword evidence="2" id="KW-1185">Reference proteome</keyword>
<dbReference type="HOGENOM" id="CLU_070168_0_0_1"/>
<dbReference type="FunCoup" id="E3N281">
    <property type="interactions" value="1608"/>
</dbReference>
<protein>
    <recommendedName>
        <fullName evidence="3">F-box associated domain-containing protein</fullName>
    </recommendedName>
</protein>
<organism evidence="2">
    <name type="scientific">Caenorhabditis remanei</name>
    <name type="common">Caenorhabditis vulgaris</name>
    <dbReference type="NCBI Taxonomy" id="31234"/>
    <lineage>
        <taxon>Eukaryota</taxon>
        <taxon>Metazoa</taxon>
        <taxon>Ecdysozoa</taxon>
        <taxon>Nematoda</taxon>
        <taxon>Chromadorea</taxon>
        <taxon>Rhabditida</taxon>
        <taxon>Rhabditina</taxon>
        <taxon>Rhabditomorpha</taxon>
        <taxon>Rhabditoidea</taxon>
        <taxon>Rhabditidae</taxon>
        <taxon>Peloderinae</taxon>
        <taxon>Caenorhabditis</taxon>
    </lineage>
</organism>
<dbReference type="PANTHER" id="PTHR31379:SF3">
    <property type="entry name" value="F-BOX C PROTEIN-RELATED"/>
    <property type="match status" value="1"/>
</dbReference>
<dbReference type="eggNOG" id="ENOG502TJX4">
    <property type="taxonomic scope" value="Eukaryota"/>
</dbReference>
<evidence type="ECO:0008006" key="3">
    <source>
        <dbReference type="Google" id="ProtNLM"/>
    </source>
</evidence>
<dbReference type="InterPro" id="IPR021942">
    <property type="entry name" value="DUF3557"/>
</dbReference>
<evidence type="ECO:0000313" key="1">
    <source>
        <dbReference type="EMBL" id="EFO83977.1"/>
    </source>
</evidence>
<proteinExistence type="predicted"/>
<dbReference type="PANTHER" id="PTHR31379">
    <property type="entry name" value="F-BOX C PROTEIN-RELATED-RELATED"/>
    <property type="match status" value="1"/>
</dbReference>
<dbReference type="Proteomes" id="UP000008281">
    <property type="component" value="Unassembled WGS sequence"/>
</dbReference>
<gene>
    <name evidence="1" type="ORF">CRE_17473</name>
</gene>
<dbReference type="AlphaFoldDB" id="E3N281"/>
<dbReference type="Pfam" id="PF12078">
    <property type="entry name" value="DUF3557"/>
    <property type="match status" value="1"/>
</dbReference>
<dbReference type="EMBL" id="DS268511">
    <property type="protein sequence ID" value="EFO83977.1"/>
    <property type="molecule type" value="Genomic_DNA"/>
</dbReference>
<sequence>MENQEVLRSKPLSYEASKAVLKSLKLETREAINRRIPALRTVNSRLPYILENVVISDDFFEIDGRRWIMRPVWVQISENPIRQVVDPEKSEVAIYTRNSDNPLNKVVGQRKRTATIRQNKPRKRTYYRVNKSREEIWYQLFDEYVKNGTVVRGSLRFSGIPECMKGIRENEKDLKMKVTNLEVDIYGTKDFDQFIRFIDLDVLENVKCVFGPNSLAILDKPEIKTCKNLTIYSLYIGRPTNLSIDQLLRLRNQHLKLENTSFPLHELQLFVQDWITTGRDIGTRFSWRRLQSEDILSILEHLKTHLGAVEAGSNLDYYFSNKTILGKGITLKMREDRELVMFCGKSNIPCTSCTFEMEVVSSTRAAVTVPTPDV</sequence>
<evidence type="ECO:0000313" key="2">
    <source>
        <dbReference type="Proteomes" id="UP000008281"/>
    </source>
</evidence>
<reference evidence="1" key="1">
    <citation type="submission" date="2007-07" db="EMBL/GenBank/DDBJ databases">
        <title>PCAP assembly of the Caenorhabditis remanei genome.</title>
        <authorList>
            <consortium name="The Caenorhabditis remanei Sequencing Consortium"/>
            <person name="Wilson R.K."/>
        </authorList>
    </citation>
    <scope>NUCLEOTIDE SEQUENCE [LARGE SCALE GENOMIC DNA]</scope>
    <source>
        <strain evidence="1">PB4641</strain>
    </source>
</reference>
<accession>E3N281</accession>
<dbReference type="InParanoid" id="E3N281"/>